<protein>
    <submittedName>
        <fullName evidence="4">GNAT family N-acetyltransferase</fullName>
    </submittedName>
</protein>
<gene>
    <name evidence="4" type="ORF">MYF79_02240</name>
</gene>
<organism evidence="4 5">
    <name type="scientific">Chitinophaga filiformis</name>
    <name type="common">Myxococcus filiformis</name>
    <name type="synonym">Flexibacter filiformis</name>
    <dbReference type="NCBI Taxonomy" id="104663"/>
    <lineage>
        <taxon>Bacteria</taxon>
        <taxon>Pseudomonadati</taxon>
        <taxon>Bacteroidota</taxon>
        <taxon>Chitinophagia</taxon>
        <taxon>Chitinophagales</taxon>
        <taxon>Chitinophagaceae</taxon>
        <taxon>Chitinophaga</taxon>
    </lineage>
</organism>
<dbReference type="InterPro" id="IPR000182">
    <property type="entry name" value="GNAT_dom"/>
</dbReference>
<dbReference type="PANTHER" id="PTHR42919">
    <property type="entry name" value="N-ALPHA-ACETYLTRANSFERASE"/>
    <property type="match status" value="1"/>
</dbReference>
<dbReference type="RefSeq" id="WP_247812361.1">
    <property type="nucleotide sequence ID" value="NZ_CP095855.1"/>
</dbReference>
<keyword evidence="1" id="KW-0808">Transferase</keyword>
<sequence length="175" mass="20276">MTLDHITRVSPDQLDTLVQLEQQTFTETFKSFYTPEDLAAFLHDKKSRDALSAEMAAPGALFFILWQENTPAGFLKLNLHKQPDSDGPLPAPVMEIEKIYVLQQFQGLRLGKQLIEYSCRIAAENGIHTIWLGVWEHNLKAIRFYQQQGFEKFGIHHFYIGNQTDTDWLMKKHLQ</sequence>
<evidence type="ECO:0000313" key="5">
    <source>
        <dbReference type="Proteomes" id="UP000830198"/>
    </source>
</evidence>
<dbReference type="CDD" id="cd04301">
    <property type="entry name" value="NAT_SF"/>
    <property type="match status" value="1"/>
</dbReference>
<dbReference type="Proteomes" id="UP000830198">
    <property type="component" value="Chromosome"/>
</dbReference>
<proteinExistence type="predicted"/>
<keyword evidence="2" id="KW-0012">Acyltransferase</keyword>
<evidence type="ECO:0000259" key="3">
    <source>
        <dbReference type="PROSITE" id="PS51186"/>
    </source>
</evidence>
<evidence type="ECO:0000256" key="2">
    <source>
        <dbReference type="ARBA" id="ARBA00023315"/>
    </source>
</evidence>
<accession>A0ABY4I5V3</accession>
<dbReference type="InterPro" id="IPR051556">
    <property type="entry name" value="N-term/lysine_N-AcTrnsfr"/>
</dbReference>
<feature type="domain" description="N-acetyltransferase" evidence="3">
    <location>
        <begin position="4"/>
        <end position="175"/>
    </location>
</feature>
<dbReference type="EMBL" id="CP095855">
    <property type="protein sequence ID" value="UPK70111.1"/>
    <property type="molecule type" value="Genomic_DNA"/>
</dbReference>
<dbReference type="InterPro" id="IPR016181">
    <property type="entry name" value="Acyl_CoA_acyltransferase"/>
</dbReference>
<dbReference type="Gene3D" id="3.40.630.30">
    <property type="match status" value="1"/>
</dbReference>
<dbReference type="SUPFAM" id="SSF55729">
    <property type="entry name" value="Acyl-CoA N-acyltransferases (Nat)"/>
    <property type="match status" value="1"/>
</dbReference>
<reference evidence="4 5" key="1">
    <citation type="submission" date="2022-04" db="EMBL/GenBank/DDBJ databases">
        <title>The arsenic-methylating capacity of Chitinophaga filiformis YT5 during chitin decomposition.</title>
        <authorList>
            <person name="Chen G."/>
            <person name="Liang Y."/>
        </authorList>
    </citation>
    <scope>NUCLEOTIDE SEQUENCE [LARGE SCALE GENOMIC DNA]</scope>
    <source>
        <strain evidence="4 5">YT5</strain>
    </source>
</reference>
<keyword evidence="5" id="KW-1185">Reference proteome</keyword>
<dbReference type="PANTHER" id="PTHR42919:SF8">
    <property type="entry name" value="N-ALPHA-ACETYLTRANSFERASE 50"/>
    <property type="match status" value="1"/>
</dbReference>
<dbReference type="Pfam" id="PF00583">
    <property type="entry name" value="Acetyltransf_1"/>
    <property type="match status" value="1"/>
</dbReference>
<dbReference type="PROSITE" id="PS51186">
    <property type="entry name" value="GNAT"/>
    <property type="match status" value="1"/>
</dbReference>
<evidence type="ECO:0000313" key="4">
    <source>
        <dbReference type="EMBL" id="UPK70111.1"/>
    </source>
</evidence>
<name>A0ABY4I5V3_CHIFI</name>
<evidence type="ECO:0000256" key="1">
    <source>
        <dbReference type="ARBA" id="ARBA00022679"/>
    </source>
</evidence>